<gene>
    <name evidence="1" type="ORF">F7D95_01125</name>
</gene>
<dbReference type="Proteomes" id="UP000442105">
    <property type="component" value="Unassembled WGS sequence"/>
</dbReference>
<protein>
    <submittedName>
        <fullName evidence="1">Uncharacterized protein</fullName>
    </submittedName>
</protein>
<organism evidence="1 2">
    <name type="scientific">Segatella copri</name>
    <dbReference type="NCBI Taxonomy" id="165179"/>
    <lineage>
        <taxon>Bacteria</taxon>
        <taxon>Pseudomonadati</taxon>
        <taxon>Bacteroidota</taxon>
        <taxon>Bacteroidia</taxon>
        <taxon>Bacteroidales</taxon>
        <taxon>Prevotellaceae</taxon>
        <taxon>Segatella</taxon>
    </lineage>
</organism>
<sequence length="102" mass="11838">MSRKNVRQNYFNQIRKVTEEVDKAGEHGKHFRCIILMGDASTKQGFSFLHAPDGDLQQLLLQAMRNSNAFTYAAACAFEAYDKELREKQEQNKDKKDEEDNH</sequence>
<comment type="caution">
    <text evidence="1">The sequence shown here is derived from an EMBL/GenBank/DDBJ whole genome shotgun (WGS) entry which is preliminary data.</text>
</comment>
<dbReference type="AlphaFoldDB" id="A0AA90UCZ5"/>
<proteinExistence type="predicted"/>
<evidence type="ECO:0000313" key="2">
    <source>
        <dbReference type="Proteomes" id="UP000442105"/>
    </source>
</evidence>
<dbReference type="RefSeq" id="WP_153127648.1">
    <property type="nucleotide sequence ID" value="NZ_VZCW01000030.1"/>
</dbReference>
<dbReference type="EMBL" id="VZCW01000030">
    <property type="protein sequence ID" value="MQN11442.1"/>
    <property type="molecule type" value="Genomic_DNA"/>
</dbReference>
<name>A0AA90UCZ5_9BACT</name>
<evidence type="ECO:0000313" key="1">
    <source>
        <dbReference type="EMBL" id="MQN11442.1"/>
    </source>
</evidence>
<accession>A0AA90UCZ5</accession>
<reference evidence="2" key="1">
    <citation type="submission" date="2019-09" db="EMBL/GenBank/DDBJ databases">
        <title>Distinct polysaccharide growth profiles of human intestinal Prevotella copri isolates.</title>
        <authorList>
            <person name="Fehlner-Peach H."/>
            <person name="Magnabosco C."/>
            <person name="Raghavan V."/>
            <person name="Scher J.U."/>
            <person name="Tett A."/>
            <person name="Cox L.M."/>
            <person name="Gottsegen C."/>
            <person name="Watters A."/>
            <person name="Wiltshire- Gordon J.D."/>
            <person name="Segata N."/>
            <person name="Bonneau R."/>
            <person name="Littman D.R."/>
        </authorList>
    </citation>
    <scope>NUCLEOTIDE SEQUENCE [LARGE SCALE GENOMIC DNA]</scope>
    <source>
        <strain evidence="2">iAQ1179</strain>
    </source>
</reference>